<dbReference type="PATRIC" id="fig|305.106.peg.1989"/>
<dbReference type="SMART" id="SM01359">
    <property type="entry name" value="A2M_N_2"/>
    <property type="match status" value="1"/>
</dbReference>
<dbReference type="SUPFAM" id="SSF48239">
    <property type="entry name" value="Terpenoid cyclases/Protein prenyltransferases"/>
    <property type="match status" value="1"/>
</dbReference>
<evidence type="ECO:0000256" key="1">
    <source>
        <dbReference type="ARBA" id="ARBA00010556"/>
    </source>
</evidence>
<evidence type="ECO:0000259" key="4">
    <source>
        <dbReference type="SMART" id="SM01360"/>
    </source>
</evidence>
<evidence type="ECO:0000259" key="3">
    <source>
        <dbReference type="SMART" id="SM01359"/>
    </source>
</evidence>
<dbReference type="Gene3D" id="2.60.40.1930">
    <property type="match status" value="1"/>
</dbReference>
<dbReference type="PANTHER" id="PTHR40094">
    <property type="entry name" value="ALPHA-2-MACROGLOBULIN HOMOLOG"/>
    <property type="match status" value="1"/>
</dbReference>
<dbReference type="InterPro" id="IPR011625">
    <property type="entry name" value="A2M_N_BRD"/>
</dbReference>
<keyword evidence="2" id="KW-0732">Signal</keyword>
<dbReference type="Pfam" id="PF07703">
    <property type="entry name" value="A2M_BRD"/>
    <property type="match status" value="1"/>
</dbReference>
<dbReference type="InterPro" id="IPR002890">
    <property type="entry name" value="MG2"/>
</dbReference>
<dbReference type="EMBL" id="LN899819">
    <property type="protein sequence ID" value="CUV15333.1"/>
    <property type="molecule type" value="Genomic_DNA"/>
</dbReference>
<dbReference type="InterPro" id="IPR051802">
    <property type="entry name" value="YfhM-like"/>
</dbReference>
<comment type="similarity">
    <text evidence="1">Belongs to the protease inhibitor I39 (alpha-2-macroglobulin) family. Bacterial alpha-2-macroglobulin subfamily.</text>
</comment>
<organism evidence="5">
    <name type="scientific">Ralstonia solanacearum</name>
    <name type="common">Pseudomonas solanacearum</name>
    <dbReference type="NCBI Taxonomy" id="305"/>
    <lineage>
        <taxon>Bacteria</taxon>
        <taxon>Pseudomonadati</taxon>
        <taxon>Pseudomonadota</taxon>
        <taxon>Betaproteobacteria</taxon>
        <taxon>Burkholderiales</taxon>
        <taxon>Burkholderiaceae</taxon>
        <taxon>Ralstonia</taxon>
        <taxon>Ralstonia solanacearum species complex</taxon>
    </lineage>
</organism>
<dbReference type="InterPro" id="IPR008930">
    <property type="entry name" value="Terpenoid_cyclase/PrenylTrfase"/>
</dbReference>
<dbReference type="Gene3D" id="2.60.40.10">
    <property type="entry name" value="Immunoglobulins"/>
    <property type="match status" value="1"/>
</dbReference>
<feature type="signal peptide" evidence="2">
    <location>
        <begin position="1"/>
        <end position="28"/>
    </location>
</feature>
<evidence type="ECO:0000256" key="2">
    <source>
        <dbReference type="SAM" id="SignalP"/>
    </source>
</evidence>
<dbReference type="Pfam" id="PF00207">
    <property type="entry name" value="A2M"/>
    <property type="match status" value="1"/>
</dbReference>
<dbReference type="SMART" id="SM01419">
    <property type="entry name" value="Thiol-ester_cl"/>
    <property type="match status" value="1"/>
</dbReference>
<feature type="chain" id="PRO_5013466948" description="Alpha-2-macroglobulin family protein" evidence="2">
    <location>
        <begin position="29"/>
        <end position="1595"/>
    </location>
</feature>
<gene>
    <name evidence="5" type="ORF">RUN39_v1_1280009</name>
</gene>
<name>A0A0S4U008_RALSL</name>
<dbReference type="Pfam" id="PF01835">
    <property type="entry name" value="MG2"/>
    <property type="match status" value="1"/>
</dbReference>
<feature type="domain" description="Alpha-2-macroglobulin" evidence="4">
    <location>
        <begin position="884"/>
        <end position="978"/>
    </location>
</feature>
<proteinExistence type="inferred from homology"/>
<evidence type="ECO:0000313" key="5">
    <source>
        <dbReference type="EMBL" id="CUV15333.1"/>
    </source>
</evidence>
<evidence type="ECO:0008006" key="6">
    <source>
        <dbReference type="Google" id="ProtNLM"/>
    </source>
</evidence>
<protein>
    <recommendedName>
        <fullName evidence="6">Alpha-2-macroglobulin family protein</fullName>
    </recommendedName>
</protein>
<dbReference type="InterPro" id="IPR047565">
    <property type="entry name" value="Alpha-macroglob_thiol-ester_cl"/>
</dbReference>
<feature type="domain" description="Alpha-2-macroglobulin bait region" evidence="3">
    <location>
        <begin position="671"/>
        <end position="817"/>
    </location>
</feature>
<dbReference type="PANTHER" id="PTHR40094:SF1">
    <property type="entry name" value="UBIQUITIN DOMAIN-CONTAINING PROTEIN"/>
    <property type="match status" value="1"/>
</dbReference>
<reference evidence="5" key="1">
    <citation type="submission" date="2015-10" db="EMBL/GenBank/DDBJ databases">
        <authorList>
            <person name="Gilbert D.G."/>
        </authorList>
    </citation>
    <scope>NUCLEOTIDE SEQUENCE</scope>
    <source>
        <strain evidence="5">Phyl III-seqv23</strain>
    </source>
</reference>
<dbReference type="SMART" id="SM01360">
    <property type="entry name" value="A2M"/>
    <property type="match status" value="1"/>
</dbReference>
<dbReference type="Gene3D" id="1.50.10.20">
    <property type="match status" value="1"/>
</dbReference>
<accession>A0A0S4U008</accession>
<dbReference type="GO" id="GO:0004866">
    <property type="term" value="F:endopeptidase inhibitor activity"/>
    <property type="evidence" value="ECO:0007669"/>
    <property type="project" value="InterPro"/>
</dbReference>
<dbReference type="InterPro" id="IPR001599">
    <property type="entry name" value="Macroglobln_a2"/>
</dbReference>
<dbReference type="InterPro" id="IPR013783">
    <property type="entry name" value="Ig-like_fold"/>
</dbReference>
<sequence>MRNRWLSNLVAVVCLAALALALAVPARADEAAAARDKPNPTLAEVPASGYVPVTGQPFFLLSDASYGTDQEAMVRLEAPGREYKDELARYGGADILVYRVPQPLDFLKAQKNLHRIDVKANYTGEGLANTLAYLWDNWTRQARRAWQRVLSFATRSKAVEAAPQFSMGDQMAAPTRFSNPPQYAPLKGYALLGRFRYPIWEAKPIAPPKDVKLEGSSSEWLPQNVGNVMIPVGKLPAGLYIVEAVIGAYRAHTLLFVSDTVAVTKGTSQGMMVWTAERKSGKPVGGSAVSWTDGVGVLASGTTQADGTAELRHVVPERSYVLGADRAGGVFISENFYYDSEIYNTKLYAFTDRPLYRPGDEVRVKFIGRNFRSATESTAPAAGDIKLDVIDPTGAPVATTTTRLSGETGADARFTLPSNAQAGGYTLRFDYGGSTYGGAFRVAEYIKPHFDVNLSLDKAGYGTGEAIKGKISLRYPDGKPVKDGKVSVSLRAQQVTMVEGELQYAGLFPVKLEQQELTTDTDGNAALTLPAAKEPSRYVVTVFANDGAAYRVKVTRELLVARGATPYRLSTAANFTAPAQSVTFDLQPLPAVDGARGAGAPPAKWELVRLESRTRTEGALQPDAKGHAAFPVKFEQPGSYTLSVRDAAGNLLAASSHWVAGDGVQTVPGNIEIVFDRDRYQIGDTAEALITFPQPVDDALLTLERDKVERHALLSGGGDWLALQRVTPSQYRARIKIGAEFSPNMTFSALTVRDGDMVFQNAGIVVTQPALDLTVRADKAVYAPGETVTLDLTSALAGKPVPANLTVSVVDEMVYVLQPEVAPSIVDFFYHPRRNSVRTTSSQSFISYDLALSSLPGKPGGTYGRHNERGVKVLERPRRDEQDTAAWVANLQTGADGRARMTFTMPDSLARWRVTVRAVSTTGAADGIVGQRTASIRSDKALYLKWIGPSRFRESDQPRLDMVAFNQTDKDIAADWIVSGAGLNINQRVTLKRGANYLHAPLSGTQALQAGIVNAELKQDDKVSDRLQTVVKLDATGWLADRESIVPLTQLQGTRLPLGLPADARDVRLRVVGSTASQFARVADDLIEYPYGCAEQTASRLIPLALAQQSLAATGAHLAGGNPAGTQGVDALLRTQRQRLALLAGTNGTFGWWGELTSSSALITSYAYYADWLASRAVGISLPADNWKQVLEAYKRTSQNEPLLHRALALWFANEMGLPVATPLSGVAAELARNAKAPADAEPAAGDSLIFVAPDSPRGRQVAVVLTAQLMRQIGQPVPEALVSADIAARTALANDTSPLVQSLLLMGGGRSAADPAPLLARASAAMPTMDRAVALVWLQKGLGGLQGANVAAIQPALSAGGWQAAHSTVGMPTWCWAGAQPPAALDLASTPSDVTTQSAIVSYRSRAPEASRLPITVERKLYRLEPVDAAAPKDDAKPPKRAAADAAANAGITFKAKPVKPGDTLDSNALYVDEVVLTPRQGTYRYGLVEVPLPPGAEVEATTWGIQIDGLKGEPNEGNGPQPFERRAAYEMGQLSYNQPVPTLERPTALRQLVRFSLPGRFALPPARYFRMYQPEAKALQGDGKAASYPFKVE</sequence>